<dbReference type="InterPro" id="IPR036314">
    <property type="entry name" value="SOD_C_sf"/>
</dbReference>
<feature type="binding site" evidence="8">
    <location>
        <position position="89"/>
    </location>
    <ligand>
        <name>Mn(2+)</name>
        <dbReference type="ChEBI" id="CHEBI:29035"/>
    </ligand>
</feature>
<evidence type="ECO:0000256" key="9">
    <source>
        <dbReference type="RuleBase" id="RU000414"/>
    </source>
</evidence>
<dbReference type="InterPro" id="IPR036324">
    <property type="entry name" value="Mn/Fe_SOD_N_sf"/>
</dbReference>
<keyword evidence="12" id="KW-0496">Mitochondrion</keyword>
<dbReference type="PIRSF" id="PIRSF000349">
    <property type="entry name" value="SODismutase"/>
    <property type="match status" value="1"/>
</dbReference>
<name>Q6B878_IXOPA</name>
<keyword evidence="6" id="KW-0464">Manganese</keyword>
<feature type="binding site" evidence="8">
    <location>
        <position position="179"/>
    </location>
    <ligand>
        <name>Mn(2+)</name>
        <dbReference type="ChEBI" id="CHEBI:29035"/>
    </ligand>
</feature>
<evidence type="ECO:0000256" key="6">
    <source>
        <dbReference type="ARBA" id="ARBA00023211"/>
    </source>
</evidence>
<keyword evidence="4 8" id="KW-0479">Metal-binding</keyword>
<dbReference type="GO" id="GO:0005739">
    <property type="term" value="C:mitochondrion"/>
    <property type="evidence" value="ECO:0007669"/>
    <property type="project" value="TreeGrafter"/>
</dbReference>
<dbReference type="Pfam" id="PF02777">
    <property type="entry name" value="Sod_Fe_C"/>
    <property type="match status" value="1"/>
</dbReference>
<dbReference type="EC" id="1.15.1.1" evidence="3 9"/>
<feature type="domain" description="Manganese/iron superoxide dismutase N-terminal" evidence="10">
    <location>
        <begin position="16"/>
        <end position="97"/>
    </location>
</feature>
<dbReference type="GO" id="GO:0030145">
    <property type="term" value="F:manganese ion binding"/>
    <property type="evidence" value="ECO:0007669"/>
    <property type="project" value="TreeGrafter"/>
</dbReference>
<geneLocation type="mitochondrion" evidence="12"/>
<comment type="function">
    <text evidence="9">Destroys radicals which are normally produced within the cells and which are toxic to biological systems.</text>
</comment>
<feature type="binding site" evidence="8">
    <location>
        <position position="41"/>
    </location>
    <ligand>
        <name>Mn(2+)</name>
        <dbReference type="ChEBI" id="CHEBI:29035"/>
    </ligand>
</feature>
<dbReference type="SUPFAM" id="SSF46609">
    <property type="entry name" value="Fe,Mn superoxide dismutase (SOD), N-terminal domain"/>
    <property type="match status" value="1"/>
</dbReference>
<dbReference type="EMBL" id="AY674270">
    <property type="protein sequence ID" value="AAT92203.1"/>
    <property type="molecule type" value="mRNA"/>
</dbReference>
<evidence type="ECO:0000256" key="8">
    <source>
        <dbReference type="PIRSR" id="PIRSR000349-1"/>
    </source>
</evidence>
<dbReference type="PANTHER" id="PTHR11404">
    <property type="entry name" value="SUPEROXIDE DISMUTASE 2"/>
    <property type="match status" value="1"/>
</dbReference>
<dbReference type="InterPro" id="IPR019831">
    <property type="entry name" value="Mn/Fe_SOD_N"/>
</dbReference>
<comment type="function">
    <text evidence="1">Destroys superoxide anion radicals which are normally produced within the cells and which are toxic to biological systems.</text>
</comment>
<evidence type="ECO:0000256" key="4">
    <source>
        <dbReference type="ARBA" id="ARBA00022723"/>
    </source>
</evidence>
<comment type="similarity">
    <text evidence="2 9">Belongs to the iron/manganese superoxide dismutase family.</text>
</comment>
<feature type="binding site" evidence="8">
    <location>
        <position position="175"/>
    </location>
    <ligand>
        <name>Mn(2+)</name>
        <dbReference type="ChEBI" id="CHEBI:29035"/>
    </ligand>
</feature>
<evidence type="ECO:0000256" key="1">
    <source>
        <dbReference type="ARBA" id="ARBA00002170"/>
    </source>
</evidence>
<dbReference type="Gene3D" id="3.55.40.20">
    <property type="entry name" value="Iron/manganese superoxide dismutase, C-terminal domain"/>
    <property type="match status" value="1"/>
</dbReference>
<protein>
    <recommendedName>
        <fullName evidence="3 9">Superoxide dismutase</fullName>
        <ecNumber evidence="3 9">1.15.1.1</ecNumber>
    </recommendedName>
</protein>
<feature type="domain" description="Manganese/iron superoxide dismutase C-terminal" evidence="11">
    <location>
        <begin position="104"/>
        <end position="181"/>
    </location>
</feature>
<sequence>MALRSLVGWAATSRAKHTLPDLPYDYGALEPVISGDLMRVHHQKHHATYVNNLNAAEEKLADALAKNCVRSIVSCSMAIKFNGGGHLNHSIYWTNLSPNGGGEPTGDLLEAIKKDFGSFEALKAQMSASAVGGQGSGLGLAGATTPSRKSLHVAHHGEPGLPLGHRGAGAPVTIDVWEHAY</sequence>
<organism evidence="12">
    <name type="scientific">Ixodes pacificus</name>
    <name type="common">Western black-legged tick</name>
    <dbReference type="NCBI Taxonomy" id="29930"/>
    <lineage>
        <taxon>Eukaryota</taxon>
        <taxon>Metazoa</taxon>
        <taxon>Ecdysozoa</taxon>
        <taxon>Arthropoda</taxon>
        <taxon>Chelicerata</taxon>
        <taxon>Arachnida</taxon>
        <taxon>Acari</taxon>
        <taxon>Parasitiformes</taxon>
        <taxon>Ixodida</taxon>
        <taxon>Ixodoidea</taxon>
        <taxon>Ixodidae</taxon>
        <taxon>Ixodinae</taxon>
        <taxon>Ixodes</taxon>
    </lineage>
</organism>
<dbReference type="InterPro" id="IPR001189">
    <property type="entry name" value="Mn/Fe_SOD"/>
</dbReference>
<dbReference type="SUPFAM" id="SSF54719">
    <property type="entry name" value="Fe,Mn superoxide dismutase (SOD), C-terminal domain"/>
    <property type="match status" value="1"/>
</dbReference>
<dbReference type="Pfam" id="PF00081">
    <property type="entry name" value="Sod_Fe_N"/>
    <property type="match status" value="1"/>
</dbReference>
<dbReference type="InterPro" id="IPR019832">
    <property type="entry name" value="Mn/Fe_SOD_C"/>
</dbReference>
<dbReference type="AlphaFoldDB" id="Q6B878"/>
<evidence type="ECO:0000256" key="7">
    <source>
        <dbReference type="ARBA" id="ARBA00049204"/>
    </source>
</evidence>
<dbReference type="Gene3D" id="1.10.287.990">
    <property type="entry name" value="Fe,Mn superoxide dismutase (SOD) domain"/>
    <property type="match status" value="1"/>
</dbReference>
<dbReference type="GO" id="GO:0004784">
    <property type="term" value="F:superoxide dismutase activity"/>
    <property type="evidence" value="ECO:0007669"/>
    <property type="project" value="UniProtKB-EC"/>
</dbReference>
<evidence type="ECO:0000256" key="3">
    <source>
        <dbReference type="ARBA" id="ARBA00012682"/>
    </source>
</evidence>
<comment type="catalytic activity">
    <reaction evidence="7 9">
        <text>2 superoxide + 2 H(+) = H2O2 + O2</text>
        <dbReference type="Rhea" id="RHEA:20696"/>
        <dbReference type="ChEBI" id="CHEBI:15378"/>
        <dbReference type="ChEBI" id="CHEBI:15379"/>
        <dbReference type="ChEBI" id="CHEBI:16240"/>
        <dbReference type="ChEBI" id="CHEBI:18421"/>
        <dbReference type="EC" id="1.15.1.1"/>
    </reaction>
</comment>
<proteinExistence type="evidence at transcript level"/>
<dbReference type="FunFam" id="1.10.287.990:FF:000001">
    <property type="entry name" value="Superoxide dismutase"/>
    <property type="match status" value="1"/>
</dbReference>
<evidence type="ECO:0000256" key="2">
    <source>
        <dbReference type="ARBA" id="ARBA00008714"/>
    </source>
</evidence>
<dbReference type="PANTHER" id="PTHR11404:SF6">
    <property type="entry name" value="SUPEROXIDE DISMUTASE [MN], MITOCHONDRIAL"/>
    <property type="match status" value="1"/>
</dbReference>
<evidence type="ECO:0000256" key="5">
    <source>
        <dbReference type="ARBA" id="ARBA00023002"/>
    </source>
</evidence>
<evidence type="ECO:0000259" key="10">
    <source>
        <dbReference type="Pfam" id="PF00081"/>
    </source>
</evidence>
<dbReference type="InterPro" id="IPR050265">
    <property type="entry name" value="Fe/Mn_Superoxide_Dismutase"/>
</dbReference>
<dbReference type="PRINTS" id="PR01703">
    <property type="entry name" value="MNSODISMTASE"/>
</dbReference>
<accession>Q6B878</accession>
<evidence type="ECO:0000259" key="11">
    <source>
        <dbReference type="Pfam" id="PF02777"/>
    </source>
</evidence>
<keyword evidence="5 9" id="KW-0560">Oxidoreductase</keyword>
<evidence type="ECO:0000313" key="12">
    <source>
        <dbReference type="EMBL" id="AAT92203.1"/>
    </source>
</evidence>
<reference evidence="12" key="1">
    <citation type="journal article" date="2005" name="Insect Biochem. Mol. Biol.">
        <title>The transcriptome of the salivary glands of the female western black-legged tick Ixodes pacificus (Acari: Ixodidae).</title>
        <authorList>
            <person name="Francischetti I.M."/>
            <person name="My Pham V."/>
            <person name="Mans B.J."/>
            <person name="Andersen J.F."/>
            <person name="Mather T.N."/>
            <person name="Lane R.S."/>
            <person name="Ribeiro J.M."/>
        </authorList>
    </citation>
    <scope>NUCLEOTIDE SEQUENCE</scope>
    <source>
        <tissue evidence="12">Salivary gland</tissue>
    </source>
</reference>